<dbReference type="Proteomes" id="UP000530060">
    <property type="component" value="Unassembled WGS sequence"/>
</dbReference>
<name>A0A6V6Z454_9FLAO</name>
<evidence type="ECO:0000256" key="1">
    <source>
        <dbReference type="SAM" id="Phobius"/>
    </source>
</evidence>
<dbReference type="RefSeq" id="WP_180909672.1">
    <property type="nucleotide sequence ID" value="NZ_CAIJDP010000079.1"/>
</dbReference>
<dbReference type="EMBL" id="CAIJDP010000079">
    <property type="protein sequence ID" value="CAD0006568.1"/>
    <property type="molecule type" value="Genomic_DNA"/>
</dbReference>
<sequence length="170" mass="19784">MALNNRTKSQANTVWLFDFIKQYWFVIIAIVIGYPILKGLYDKFQLSADDREFQKQENDLKIASQSPITRELELNKVTTNQDVHAIAEAVSVWLGTDKQTKDAPWYTWITEPYSNFEDEDAVIRELLKVKQSTTALLVVKAYYVITRRDLKADLKKYLSNSDLKKIPLFD</sequence>
<keyword evidence="1" id="KW-1133">Transmembrane helix</keyword>
<dbReference type="AlphaFoldDB" id="A0A6V6Z454"/>
<proteinExistence type="predicted"/>
<keyword evidence="1" id="KW-0472">Membrane</keyword>
<organism evidence="2 3">
    <name type="scientific">Flavobacterium salmonis</name>
    <dbReference type="NCBI Taxonomy" id="2654844"/>
    <lineage>
        <taxon>Bacteria</taxon>
        <taxon>Pseudomonadati</taxon>
        <taxon>Bacteroidota</taxon>
        <taxon>Flavobacteriia</taxon>
        <taxon>Flavobacteriales</taxon>
        <taxon>Flavobacteriaceae</taxon>
        <taxon>Flavobacterium</taxon>
    </lineage>
</organism>
<reference evidence="2 3" key="1">
    <citation type="submission" date="2020-06" db="EMBL/GenBank/DDBJ databases">
        <authorList>
            <person name="Criscuolo A."/>
        </authorList>
    </citation>
    <scope>NUCLEOTIDE SEQUENCE [LARGE SCALE GENOMIC DNA]</scope>
    <source>
        <strain evidence="3">CIP 111411</strain>
    </source>
</reference>
<keyword evidence="1" id="KW-0812">Transmembrane</keyword>
<feature type="transmembrane region" description="Helical" evidence="1">
    <location>
        <begin position="23"/>
        <end position="41"/>
    </location>
</feature>
<evidence type="ECO:0000313" key="3">
    <source>
        <dbReference type="Proteomes" id="UP000530060"/>
    </source>
</evidence>
<gene>
    <name evidence="2" type="ORF">FLAT13_03351</name>
</gene>
<keyword evidence="3" id="KW-1185">Reference proteome</keyword>
<comment type="caution">
    <text evidence="2">The sequence shown here is derived from an EMBL/GenBank/DDBJ whole genome shotgun (WGS) entry which is preliminary data.</text>
</comment>
<accession>A0A6V6Z454</accession>
<evidence type="ECO:0000313" key="2">
    <source>
        <dbReference type="EMBL" id="CAD0006568.1"/>
    </source>
</evidence>
<protein>
    <submittedName>
        <fullName evidence="2">Uncharacterized protein</fullName>
    </submittedName>
</protein>